<sequence length="242" mass="27530">KTMKKRTATTEPPRFNLIQSESSHNAWLKEIQKYLEKLLLPSHDELWYAPTLINILMLKLANVSVMKLSGHIEYPLVLMLLEIQKPAKHHLSRWANCIASSIQLTAQDFSFKPPSLGDLTNDNLGSHLLILEYLSSCKTTSGSNEEEGKVQNDMTLKPLYHLHDMTINLFITYLIIRGSAAANVEPETNSAQSQALVTQKKEFDKHRSRHNYTTFCLYLVAGVRGLIICLNARVWRPFGKIL</sequence>
<evidence type="ECO:0000256" key="1">
    <source>
        <dbReference type="SAM" id="Phobius"/>
    </source>
</evidence>
<reference evidence="2 3" key="1">
    <citation type="submission" date="2015-08" db="EMBL/GenBank/DDBJ databases">
        <title>Next Generation Sequencing and Analysis of the Genome of Puccinia sorghi L Schw, the Causal Agent of Maize Common Rust.</title>
        <authorList>
            <person name="Rochi L."/>
            <person name="Burguener G."/>
            <person name="Darino M."/>
            <person name="Turjanski A."/>
            <person name="Kreff E."/>
            <person name="Dieguez M.J."/>
            <person name="Sacco F."/>
        </authorList>
    </citation>
    <scope>NUCLEOTIDE SEQUENCE [LARGE SCALE GENOMIC DNA]</scope>
    <source>
        <strain evidence="2 3">RO10H11247</strain>
    </source>
</reference>
<dbReference type="EMBL" id="LAVV01014132">
    <property type="protein sequence ID" value="KNZ45010.1"/>
    <property type="molecule type" value="Genomic_DNA"/>
</dbReference>
<organism evidence="2 3">
    <name type="scientific">Puccinia sorghi</name>
    <dbReference type="NCBI Taxonomy" id="27349"/>
    <lineage>
        <taxon>Eukaryota</taxon>
        <taxon>Fungi</taxon>
        <taxon>Dikarya</taxon>
        <taxon>Basidiomycota</taxon>
        <taxon>Pucciniomycotina</taxon>
        <taxon>Pucciniomycetes</taxon>
        <taxon>Pucciniales</taxon>
        <taxon>Pucciniaceae</taxon>
        <taxon>Puccinia</taxon>
    </lineage>
</organism>
<keyword evidence="3" id="KW-1185">Reference proteome</keyword>
<gene>
    <name evidence="2" type="ORF">VP01_8575g1</name>
</gene>
<name>A0A0L6UB35_9BASI</name>
<feature type="non-terminal residue" evidence="2">
    <location>
        <position position="1"/>
    </location>
</feature>
<accession>A0A0L6UB35</accession>
<keyword evidence="1" id="KW-1133">Transmembrane helix</keyword>
<protein>
    <submittedName>
        <fullName evidence="2">Uncharacterized protein</fullName>
    </submittedName>
</protein>
<evidence type="ECO:0000313" key="2">
    <source>
        <dbReference type="EMBL" id="KNZ45010.1"/>
    </source>
</evidence>
<proteinExistence type="predicted"/>
<dbReference type="OrthoDB" id="10458683at2759"/>
<comment type="caution">
    <text evidence="2">The sequence shown here is derived from an EMBL/GenBank/DDBJ whole genome shotgun (WGS) entry which is preliminary data.</text>
</comment>
<evidence type="ECO:0000313" key="3">
    <source>
        <dbReference type="Proteomes" id="UP000037035"/>
    </source>
</evidence>
<keyword evidence="1" id="KW-0812">Transmembrane</keyword>
<keyword evidence="1" id="KW-0472">Membrane</keyword>
<dbReference type="VEuPathDB" id="FungiDB:VP01_8575g1"/>
<dbReference type="Proteomes" id="UP000037035">
    <property type="component" value="Unassembled WGS sequence"/>
</dbReference>
<feature type="non-terminal residue" evidence="2">
    <location>
        <position position="242"/>
    </location>
</feature>
<feature type="transmembrane region" description="Helical" evidence="1">
    <location>
        <begin position="215"/>
        <end position="235"/>
    </location>
</feature>
<dbReference type="AlphaFoldDB" id="A0A0L6UB35"/>
<dbReference type="STRING" id="27349.A0A0L6UB35"/>